<keyword evidence="5 6" id="KW-0030">Aminoacyl-tRNA synthetase</keyword>
<evidence type="ECO:0000313" key="8">
    <source>
        <dbReference type="Proteomes" id="UP001153714"/>
    </source>
</evidence>
<gene>
    <name evidence="7" type="ORF">DIATSA_LOCUS11032</name>
</gene>
<evidence type="ECO:0000256" key="3">
    <source>
        <dbReference type="ARBA" id="ARBA00022840"/>
    </source>
</evidence>
<dbReference type="InterPro" id="IPR014729">
    <property type="entry name" value="Rossmann-like_a/b/a_fold"/>
</dbReference>
<dbReference type="InterPro" id="IPR050203">
    <property type="entry name" value="Trp-tRNA_synthetase"/>
</dbReference>
<dbReference type="GO" id="GO:0004830">
    <property type="term" value="F:tryptophan-tRNA ligase activity"/>
    <property type="evidence" value="ECO:0007669"/>
    <property type="project" value="TreeGrafter"/>
</dbReference>
<keyword evidence="4 6" id="KW-0648">Protein biosynthesis</keyword>
<dbReference type="OrthoDB" id="15808at2759"/>
<dbReference type="Pfam" id="PF00579">
    <property type="entry name" value="tRNA-synt_1b"/>
    <property type="match status" value="1"/>
</dbReference>
<organism evidence="7 8">
    <name type="scientific">Diatraea saccharalis</name>
    <name type="common">sugarcane borer</name>
    <dbReference type="NCBI Taxonomy" id="40085"/>
    <lineage>
        <taxon>Eukaryota</taxon>
        <taxon>Metazoa</taxon>
        <taxon>Ecdysozoa</taxon>
        <taxon>Arthropoda</taxon>
        <taxon>Hexapoda</taxon>
        <taxon>Insecta</taxon>
        <taxon>Pterygota</taxon>
        <taxon>Neoptera</taxon>
        <taxon>Endopterygota</taxon>
        <taxon>Lepidoptera</taxon>
        <taxon>Glossata</taxon>
        <taxon>Ditrysia</taxon>
        <taxon>Pyraloidea</taxon>
        <taxon>Crambidae</taxon>
        <taxon>Crambinae</taxon>
        <taxon>Diatraea</taxon>
    </lineage>
</organism>
<dbReference type="PANTHER" id="PTHR43766">
    <property type="entry name" value="TRYPTOPHAN--TRNA LIGASE, MITOCHONDRIAL"/>
    <property type="match status" value="1"/>
</dbReference>
<evidence type="ECO:0000256" key="4">
    <source>
        <dbReference type="ARBA" id="ARBA00022917"/>
    </source>
</evidence>
<sequence>MSKSDPDPKSRILLSDPDDAIERKIRKAVTDFTPQVTYAPETRPGVSNLIRLHCLAAGLTAEEATEEAAHLSTAQYKGVVARALQRALAPVRARAARLLARPRLLRDVLQHGAARARRRADATHAHVAQRLGLAAATAGGGAAAAAAAVRAPAAPAHRAEE</sequence>
<keyword evidence="8" id="KW-1185">Reference proteome</keyword>
<dbReference type="SUPFAM" id="SSF52374">
    <property type="entry name" value="Nucleotidylyl transferase"/>
    <property type="match status" value="1"/>
</dbReference>
<evidence type="ECO:0000313" key="7">
    <source>
        <dbReference type="EMBL" id="CAG9793609.1"/>
    </source>
</evidence>
<reference evidence="7" key="1">
    <citation type="submission" date="2021-12" db="EMBL/GenBank/DDBJ databases">
        <authorList>
            <person name="King R."/>
        </authorList>
    </citation>
    <scope>NUCLEOTIDE SEQUENCE</scope>
</reference>
<dbReference type="PANTHER" id="PTHR43766:SF1">
    <property type="entry name" value="TRYPTOPHAN--TRNA LIGASE, MITOCHONDRIAL"/>
    <property type="match status" value="1"/>
</dbReference>
<dbReference type="InterPro" id="IPR002305">
    <property type="entry name" value="aa-tRNA-synth_Ic"/>
</dbReference>
<keyword evidence="1 6" id="KW-0436">Ligase</keyword>
<protein>
    <submittedName>
        <fullName evidence="7">Uncharacterized protein</fullName>
    </submittedName>
</protein>
<dbReference type="GO" id="GO:0005524">
    <property type="term" value="F:ATP binding"/>
    <property type="evidence" value="ECO:0007669"/>
    <property type="project" value="UniProtKB-KW"/>
</dbReference>
<name>A0A9N9RAF0_9NEOP</name>
<dbReference type="GO" id="GO:0005759">
    <property type="term" value="C:mitochondrial matrix"/>
    <property type="evidence" value="ECO:0007669"/>
    <property type="project" value="TreeGrafter"/>
</dbReference>
<evidence type="ECO:0000256" key="2">
    <source>
        <dbReference type="ARBA" id="ARBA00022741"/>
    </source>
</evidence>
<evidence type="ECO:0000256" key="5">
    <source>
        <dbReference type="ARBA" id="ARBA00023146"/>
    </source>
</evidence>
<keyword evidence="2 6" id="KW-0547">Nucleotide-binding</keyword>
<comment type="similarity">
    <text evidence="6">Belongs to the class-I aminoacyl-tRNA synthetase family.</text>
</comment>
<dbReference type="GO" id="GO:0070183">
    <property type="term" value="P:mitochondrial tryptophanyl-tRNA aminoacylation"/>
    <property type="evidence" value="ECO:0007669"/>
    <property type="project" value="TreeGrafter"/>
</dbReference>
<proteinExistence type="inferred from homology"/>
<dbReference type="AlphaFoldDB" id="A0A9N9RAF0"/>
<evidence type="ECO:0000256" key="1">
    <source>
        <dbReference type="ARBA" id="ARBA00022598"/>
    </source>
</evidence>
<dbReference type="Gene3D" id="1.10.240.10">
    <property type="entry name" value="Tyrosyl-Transfer RNA Synthetase"/>
    <property type="match status" value="1"/>
</dbReference>
<dbReference type="Proteomes" id="UP001153714">
    <property type="component" value="Chromosome 6"/>
</dbReference>
<accession>A0A9N9RAF0</accession>
<evidence type="ECO:0000256" key="6">
    <source>
        <dbReference type="RuleBase" id="RU363036"/>
    </source>
</evidence>
<dbReference type="Gene3D" id="3.40.50.620">
    <property type="entry name" value="HUPs"/>
    <property type="match status" value="1"/>
</dbReference>
<dbReference type="EMBL" id="OU893337">
    <property type="protein sequence ID" value="CAG9793609.1"/>
    <property type="molecule type" value="Genomic_DNA"/>
</dbReference>
<keyword evidence="3 6" id="KW-0067">ATP-binding</keyword>
<reference evidence="7" key="2">
    <citation type="submission" date="2022-10" db="EMBL/GenBank/DDBJ databases">
        <authorList>
            <consortium name="ENA_rothamsted_submissions"/>
            <consortium name="culmorum"/>
            <person name="King R."/>
        </authorList>
    </citation>
    <scope>NUCLEOTIDE SEQUENCE</scope>
</reference>